<evidence type="ECO:0000256" key="1">
    <source>
        <dbReference type="SAM" id="MobiDB-lite"/>
    </source>
</evidence>
<proteinExistence type="predicted"/>
<dbReference type="EMBL" id="JBJQND010000008">
    <property type="protein sequence ID" value="KAL3868755.1"/>
    <property type="molecule type" value="Genomic_DNA"/>
</dbReference>
<keyword evidence="2" id="KW-0812">Transmembrane</keyword>
<dbReference type="AlphaFoldDB" id="A0ABD3W5E6"/>
<gene>
    <name evidence="3" type="ORF">ACJMK2_041521</name>
</gene>
<keyword evidence="2" id="KW-1133">Transmembrane helix</keyword>
<keyword evidence="4" id="KW-1185">Reference proteome</keyword>
<feature type="region of interest" description="Disordered" evidence="1">
    <location>
        <begin position="31"/>
        <end position="62"/>
    </location>
</feature>
<evidence type="ECO:0000313" key="4">
    <source>
        <dbReference type="Proteomes" id="UP001634394"/>
    </source>
</evidence>
<feature type="transmembrane region" description="Helical" evidence="2">
    <location>
        <begin position="186"/>
        <end position="210"/>
    </location>
</feature>
<name>A0ABD3W5E6_SINWO</name>
<comment type="caution">
    <text evidence="3">The sequence shown here is derived from an EMBL/GenBank/DDBJ whole genome shotgun (WGS) entry which is preliminary data.</text>
</comment>
<dbReference type="Proteomes" id="UP001634394">
    <property type="component" value="Unassembled WGS sequence"/>
</dbReference>
<keyword evidence="2" id="KW-0472">Membrane</keyword>
<evidence type="ECO:0000256" key="2">
    <source>
        <dbReference type="SAM" id="Phobius"/>
    </source>
</evidence>
<organism evidence="3 4">
    <name type="scientific">Sinanodonta woodiana</name>
    <name type="common">Chinese pond mussel</name>
    <name type="synonym">Anodonta woodiana</name>
    <dbReference type="NCBI Taxonomy" id="1069815"/>
    <lineage>
        <taxon>Eukaryota</taxon>
        <taxon>Metazoa</taxon>
        <taxon>Spiralia</taxon>
        <taxon>Lophotrochozoa</taxon>
        <taxon>Mollusca</taxon>
        <taxon>Bivalvia</taxon>
        <taxon>Autobranchia</taxon>
        <taxon>Heteroconchia</taxon>
        <taxon>Palaeoheterodonta</taxon>
        <taxon>Unionida</taxon>
        <taxon>Unionoidea</taxon>
        <taxon>Unionidae</taxon>
        <taxon>Unioninae</taxon>
        <taxon>Sinanodonta</taxon>
    </lineage>
</organism>
<evidence type="ECO:0000313" key="3">
    <source>
        <dbReference type="EMBL" id="KAL3868755.1"/>
    </source>
</evidence>
<reference evidence="3 4" key="1">
    <citation type="submission" date="2024-11" db="EMBL/GenBank/DDBJ databases">
        <title>Chromosome-level genome assembly of the freshwater bivalve Anodonta woodiana.</title>
        <authorList>
            <person name="Chen X."/>
        </authorList>
    </citation>
    <scope>NUCLEOTIDE SEQUENCE [LARGE SCALE GENOMIC DNA]</scope>
    <source>
        <strain evidence="3">MN2024</strain>
        <tissue evidence="3">Gills</tissue>
    </source>
</reference>
<protein>
    <submittedName>
        <fullName evidence="3">Uncharacterized protein</fullName>
    </submittedName>
</protein>
<accession>A0ABD3W5E6</accession>
<sequence length="214" mass="24079">MFVPWNGDERVVMPLFKTKIYVKNVDGNGSDYQGIDGAKETDNVCENPGRNPEQPDQSEKTFPDPILLQREIEDERVNGKITEVETSAQHPIVQDIVQRVIKRASATLNQRASESFVKKMSDIVVKRASDAVIKRASDVVVKRTPDTITKRNMFTNKAPRADNPQSYLRNESIMDVLLNLPRHNKYALLSIVLPAILIGIVFGVIICLLVPVRQ</sequence>